<keyword evidence="5" id="KW-1185">Reference proteome</keyword>
<dbReference type="Proteomes" id="UP001155059">
    <property type="component" value="Unassembled WGS sequence"/>
</dbReference>
<dbReference type="SUPFAM" id="SSF51556">
    <property type="entry name" value="Metallo-dependent hydrolases"/>
    <property type="match status" value="1"/>
</dbReference>
<gene>
    <name evidence="2" type="ORF">M1B34_28935</name>
    <name evidence="3" type="ORF">M1B35_11005</name>
</gene>
<dbReference type="InterPro" id="IPR032466">
    <property type="entry name" value="Metal_Hydrolase"/>
</dbReference>
<evidence type="ECO:0000313" key="5">
    <source>
        <dbReference type="Proteomes" id="UP001155163"/>
    </source>
</evidence>
<dbReference type="EMBL" id="JALQCX010000017">
    <property type="protein sequence ID" value="MCK9814639.1"/>
    <property type="molecule type" value="Genomic_DNA"/>
</dbReference>
<reference evidence="4 5" key="1">
    <citation type="journal article" date="2022" name="Int. J. Syst. Evol. Microbiol.">
        <title>Pseudomonas aegrilactucae sp. nov. and Pseudomonas morbosilactucae sp. nov., pathogens causing bacterial rot of lettuce in Japan.</title>
        <authorList>
            <person name="Sawada H."/>
            <person name="Fujikawa T."/>
            <person name="Satou M."/>
        </authorList>
    </citation>
    <scope>NUCLEOTIDE SEQUENCE [LARGE SCALE GENOMIC DNA]</scope>
    <source>
        <strain evidence="2 4">MAFF 302030</strain>
        <strain evidence="3 5">MAFF 302046</strain>
    </source>
</reference>
<dbReference type="InterPro" id="IPR006680">
    <property type="entry name" value="Amidohydro-rel"/>
</dbReference>
<dbReference type="EMBL" id="JALQCW010000088">
    <property type="protein sequence ID" value="MCK9801584.1"/>
    <property type="molecule type" value="Genomic_DNA"/>
</dbReference>
<evidence type="ECO:0000313" key="4">
    <source>
        <dbReference type="Proteomes" id="UP001155059"/>
    </source>
</evidence>
<dbReference type="Gene3D" id="3.20.20.140">
    <property type="entry name" value="Metal-dependent hydrolases"/>
    <property type="match status" value="1"/>
</dbReference>
<evidence type="ECO:0000313" key="2">
    <source>
        <dbReference type="EMBL" id="MCK9801584.1"/>
    </source>
</evidence>
<dbReference type="Proteomes" id="UP001155163">
    <property type="component" value="Unassembled WGS sequence"/>
</dbReference>
<name>A0A9X1Z1N5_9PSED</name>
<accession>A0A9X1Z1N5</accession>
<proteinExistence type="predicted"/>
<dbReference type="RefSeq" id="WP_268261945.1">
    <property type="nucleotide sequence ID" value="NZ_JALQCW010000088.1"/>
</dbReference>
<feature type="domain" description="Amidohydrolase-related" evidence="1">
    <location>
        <begin position="9"/>
        <end position="274"/>
    </location>
</feature>
<reference evidence="4 5" key="2">
    <citation type="journal article" date="2023" name="Plant Pathol.">
        <title>Dismantling and reorganizing Pseudomonas marginalis sensu#lato.</title>
        <authorList>
            <person name="Sawada H."/>
            <person name="Fujikawa T."/>
            <person name="Satou M."/>
        </authorList>
    </citation>
    <scope>NUCLEOTIDE SEQUENCE [LARGE SCALE GENOMIC DNA]</scope>
    <source>
        <strain evidence="2 4">MAFF 302030</strain>
        <strain evidence="3 5">MAFF 302046</strain>
    </source>
</reference>
<dbReference type="Pfam" id="PF04909">
    <property type="entry name" value="Amidohydro_2"/>
    <property type="match status" value="1"/>
</dbReference>
<organism evidence="2 4">
    <name type="scientific">Pseudomonas morbosilactucae</name>
    <dbReference type="NCBI Taxonomy" id="2938197"/>
    <lineage>
        <taxon>Bacteria</taxon>
        <taxon>Pseudomonadati</taxon>
        <taxon>Pseudomonadota</taxon>
        <taxon>Gammaproteobacteria</taxon>
        <taxon>Pseudomonadales</taxon>
        <taxon>Pseudomonadaceae</taxon>
        <taxon>Pseudomonas</taxon>
    </lineage>
</organism>
<protein>
    <submittedName>
        <fullName evidence="2">Amidohydrolase family protein</fullName>
    </submittedName>
</protein>
<comment type="caution">
    <text evidence="2">The sequence shown here is derived from an EMBL/GenBank/DDBJ whole genome shotgun (WGS) entry which is preliminary data.</text>
</comment>
<evidence type="ECO:0000313" key="3">
    <source>
        <dbReference type="EMBL" id="MCK9814639.1"/>
    </source>
</evidence>
<sequence length="276" mass="30050">MNLLPWPKIDCHHHVFDPARFAYAEDTAYRPEGHELGTPDYYHAVMDAYGIGHSLIVGPTSAYGTDNRLLLATLAEGAGRHKGIAVVPRDISSEALAALQAQGVVGVALNVAMLGVEPFLHCDPLLGRLGELGMLAQIQVQNEQLSALLPLLARNSTRLLIDHSGRPDVAAGLRQPAFQALLGLAEGGRTWVKLSGMGKFTLQGYPFSDTRPYQQALLQAFGAERCLWGSDWPFLRADQRMDLAVLLGRLAELVGDEARCRQILWDTPKALFAFGS</sequence>
<evidence type="ECO:0000259" key="1">
    <source>
        <dbReference type="Pfam" id="PF04909"/>
    </source>
</evidence>
<dbReference type="PANTHER" id="PTHR35563:SF2">
    <property type="entry name" value="BARREL METAL-DEPENDENT HYDROLASE, PUTATIVE (AFU_ORTHOLOGUE AFUA_1G16240)-RELATED"/>
    <property type="match status" value="1"/>
</dbReference>
<dbReference type="GO" id="GO:0016787">
    <property type="term" value="F:hydrolase activity"/>
    <property type="evidence" value="ECO:0007669"/>
    <property type="project" value="InterPro"/>
</dbReference>
<dbReference type="InterPro" id="IPR052358">
    <property type="entry name" value="Aro_Compnd_Degr_Hydrolases"/>
</dbReference>
<dbReference type="PANTHER" id="PTHR35563">
    <property type="entry name" value="BARREL METAL-DEPENDENT HYDROLASE, PUTATIVE (AFU_ORTHOLOGUE AFUA_1G16240)-RELATED"/>
    <property type="match status" value="1"/>
</dbReference>
<dbReference type="AlphaFoldDB" id="A0A9X1Z1N5"/>